<sequence>MLAVGELQVIAFSPPLRKSFEKLGFATNKGYYQVHGVTQDIMTQAADDLHEDDLWILLTQALNFYNGAELEQTAIKYCDLWQAFWDKMQEIIESN</sequence>
<dbReference type="Proteomes" id="UP000229340">
    <property type="component" value="Plasmid pNP7-2"/>
</dbReference>
<accession>A0A2D2LXY4</accession>
<protein>
    <submittedName>
        <fullName evidence="1">Uncharacterized protein</fullName>
    </submittedName>
</protein>
<gene>
    <name evidence="1" type="ORF">NP7_11075</name>
</gene>
<evidence type="ECO:0000313" key="1">
    <source>
        <dbReference type="EMBL" id="ATR79889.1"/>
    </source>
</evidence>
<proteinExistence type="predicted"/>
<evidence type="ECO:0000313" key="2">
    <source>
        <dbReference type="Proteomes" id="UP000229340"/>
    </source>
</evidence>
<dbReference type="AlphaFoldDB" id="A0A2D2LXY4"/>
<organism evidence="1 2">
    <name type="scientific">Faucicola osloensis</name>
    <name type="common">Moraxella osloensis</name>
    <dbReference type="NCBI Taxonomy" id="34062"/>
    <lineage>
        <taxon>Bacteria</taxon>
        <taxon>Pseudomonadati</taxon>
        <taxon>Pseudomonadota</taxon>
        <taxon>Gammaproteobacteria</taxon>
        <taxon>Moraxellales</taxon>
        <taxon>Moraxellaceae</taxon>
        <taxon>Faucicola</taxon>
    </lineage>
</organism>
<keyword evidence="1" id="KW-0614">Plasmid</keyword>
<reference evidence="2" key="1">
    <citation type="submission" date="2017-10" db="EMBL/GenBank/DDBJ databases">
        <title>Complete genome sequence of Moraxella osloensis NP7 isolated from human skin.</title>
        <authorList>
            <person name="Lee K."/>
            <person name="Lim J.Y."/>
            <person name="Hwang I."/>
        </authorList>
    </citation>
    <scope>NUCLEOTIDE SEQUENCE [LARGE SCALE GENOMIC DNA]</scope>
    <source>
        <strain evidence="2">NP7</strain>
        <plasmid evidence="2">pnp7-2</plasmid>
    </source>
</reference>
<dbReference type="Gene3D" id="1.20.910.10">
    <property type="entry name" value="Heme oxygenase-like"/>
    <property type="match status" value="1"/>
</dbReference>
<dbReference type="InterPro" id="IPR016084">
    <property type="entry name" value="Haem_Oase-like_multi-hlx"/>
</dbReference>
<geneLocation type="plasmid" evidence="2">
    <name>pnp7-2</name>
</geneLocation>
<dbReference type="EMBL" id="CP024445">
    <property type="protein sequence ID" value="ATR79889.1"/>
    <property type="molecule type" value="Genomic_DNA"/>
</dbReference>
<name>A0A2D2LXY4_FAUOS</name>